<dbReference type="InterPro" id="IPR002893">
    <property type="entry name" value="Znf_MYND"/>
</dbReference>
<feature type="domain" description="MYND-type" evidence="5">
    <location>
        <begin position="1147"/>
        <end position="1186"/>
    </location>
</feature>
<keyword evidence="7" id="KW-1185">Reference proteome</keyword>
<dbReference type="AlphaFoldDB" id="A0A5C3NJU4"/>
<dbReference type="PROSITE" id="PS01360">
    <property type="entry name" value="ZF_MYND_1"/>
    <property type="match status" value="1"/>
</dbReference>
<name>A0A5C3NJU4_9AGAM</name>
<dbReference type="PROSITE" id="PS50865">
    <property type="entry name" value="ZF_MYND_2"/>
    <property type="match status" value="1"/>
</dbReference>
<dbReference type="GO" id="GO:0005634">
    <property type="term" value="C:nucleus"/>
    <property type="evidence" value="ECO:0007669"/>
    <property type="project" value="TreeGrafter"/>
</dbReference>
<evidence type="ECO:0000313" key="6">
    <source>
        <dbReference type="EMBL" id="TFK53871.1"/>
    </source>
</evidence>
<sequence>MSAPLIWPTKTYFYPIGNTPAVCLTQDLPPGQSADVLLLGCGDARNVLYTIYSDLPSSSGTRNFDVTCCDYQPAILARNILLYVLIVEGEPIDKIWDIYYHFFIDDASLAILVRYCEKLLTHTVSLDLWNSCRYGSWLKVLDSRTLAEIRSYWQSYVDFECENSDKDTTLRGQFDKLASGNRDDETYNYSCARCAGPLMAEAILTMSELYRKFWRSGTTFLDSRAVRLAQFINPTFVYSIDGEKLEPHHGTFPLQSFHLAHAFSPVGNVSSPMGSEARVVQTAKDEFSAWCARFRQVVGAGDQPRVVLRFYTGDALAFCHGLLYYRSTGESLAPVYSTPWCGSAVHLDGADATRCPRAFDVIDTSNLTDHLGLTNVLLACVPLFKKDIDSSAILYTETLLPSGEDASRSFLGRLGGDPQVMALIFGLIPRPLLTGFQSTSHSHELLLHIGLDKGQRQFHERVAWVDPVAGDASREAPSTVLLGAATTAHDLGVQIFDLYDRTLASEHNDLTALLRPRSQALINEVRSMEDIHYNRKTFVRLLQLVRVRVRVSDDKWRSAMNVFLEKALGDPRRLVGMNYIQELFFQLHAHDLYTTDNLRNNWMHCPGIRPVPKELFRGWSNVPPVVCVSLTVPRHAFRPFTEWRGEDPLGSPILSMQLDTGEGHSNAFACLHGVAGQLDFSSEPPTIRESKPFFAAQSFVFFCWIPAWLLTFPSTTIGLTIQSTPQMATKFLSQLGPMLILYTSPVVDKDSVRILRSLPGIPPERSRVLSLPLSGSVPTNPCTEINLSNGKIITLTGRIDVREEAARDALACKADVTTEKSGPCTVAVSMGSFKYSITYPLPINGEKSKLRIARKSGYIEVIVAPSGARTPGGYLDNPFPVIRGPQAWGLHGLNLDILPVLDARSPHLKWLQMHSIFQMSDRELSLHETRTGGSDMLMNMKDSIHSILVSFAGQDQIKDHPRVYGLHEPGRGGVHTLVFVENLRLDLAAFTVVADVAVLPLEHGLMSSIRPGIQALHNSRSIRIIVTRGVEAEAWRKLLPTTVERCRTWDHKKTCEYGVESSRLKIPISSVLGEPCICSCGRGVSLELFTNLEALPGWKLLRTYATRAALGPIFAVSYVEPVGSAVRDMMKSAEKLLETAHAREERCRKCGGPGKPMLLLCSRCKVAKYCSDSCQRADWKAHKKRCTG</sequence>
<keyword evidence="1" id="KW-0479">Metal-binding</keyword>
<evidence type="ECO:0000313" key="7">
    <source>
        <dbReference type="Proteomes" id="UP000305948"/>
    </source>
</evidence>
<evidence type="ECO:0000256" key="1">
    <source>
        <dbReference type="ARBA" id="ARBA00022723"/>
    </source>
</evidence>
<dbReference type="STRING" id="5364.A0A5C3NJU4"/>
<dbReference type="SUPFAM" id="SSF144232">
    <property type="entry name" value="HIT/MYND zinc finger-like"/>
    <property type="match status" value="1"/>
</dbReference>
<dbReference type="Pfam" id="PF14737">
    <property type="entry name" value="DUF4470"/>
    <property type="match status" value="1"/>
</dbReference>
<reference evidence="6 7" key="1">
    <citation type="journal article" date="2019" name="Nat. Ecol. Evol.">
        <title>Megaphylogeny resolves global patterns of mushroom evolution.</title>
        <authorList>
            <person name="Varga T."/>
            <person name="Krizsan K."/>
            <person name="Foldi C."/>
            <person name="Dima B."/>
            <person name="Sanchez-Garcia M."/>
            <person name="Sanchez-Ramirez S."/>
            <person name="Szollosi G.J."/>
            <person name="Szarkandi J.G."/>
            <person name="Papp V."/>
            <person name="Albert L."/>
            <person name="Andreopoulos W."/>
            <person name="Angelini C."/>
            <person name="Antonin V."/>
            <person name="Barry K.W."/>
            <person name="Bougher N.L."/>
            <person name="Buchanan P."/>
            <person name="Buyck B."/>
            <person name="Bense V."/>
            <person name="Catcheside P."/>
            <person name="Chovatia M."/>
            <person name="Cooper J."/>
            <person name="Damon W."/>
            <person name="Desjardin D."/>
            <person name="Finy P."/>
            <person name="Geml J."/>
            <person name="Haridas S."/>
            <person name="Hughes K."/>
            <person name="Justo A."/>
            <person name="Karasinski D."/>
            <person name="Kautmanova I."/>
            <person name="Kiss B."/>
            <person name="Kocsube S."/>
            <person name="Kotiranta H."/>
            <person name="LaButti K.M."/>
            <person name="Lechner B.E."/>
            <person name="Liimatainen K."/>
            <person name="Lipzen A."/>
            <person name="Lukacs Z."/>
            <person name="Mihaltcheva S."/>
            <person name="Morgado L.N."/>
            <person name="Niskanen T."/>
            <person name="Noordeloos M.E."/>
            <person name="Ohm R.A."/>
            <person name="Ortiz-Santana B."/>
            <person name="Ovrebo C."/>
            <person name="Racz N."/>
            <person name="Riley R."/>
            <person name="Savchenko A."/>
            <person name="Shiryaev A."/>
            <person name="Soop K."/>
            <person name="Spirin V."/>
            <person name="Szebenyi C."/>
            <person name="Tomsovsky M."/>
            <person name="Tulloss R.E."/>
            <person name="Uehling J."/>
            <person name="Grigoriev I.V."/>
            <person name="Vagvolgyi C."/>
            <person name="Papp T."/>
            <person name="Martin F.M."/>
            <person name="Miettinen O."/>
            <person name="Hibbett D.S."/>
            <person name="Nagy L.G."/>
        </authorList>
    </citation>
    <scope>NUCLEOTIDE SEQUENCE [LARGE SCALE GENOMIC DNA]</scope>
    <source>
        <strain evidence="6 7">OMC1185</strain>
    </source>
</reference>
<organism evidence="6 7">
    <name type="scientific">Heliocybe sulcata</name>
    <dbReference type="NCBI Taxonomy" id="5364"/>
    <lineage>
        <taxon>Eukaryota</taxon>
        <taxon>Fungi</taxon>
        <taxon>Dikarya</taxon>
        <taxon>Basidiomycota</taxon>
        <taxon>Agaricomycotina</taxon>
        <taxon>Agaricomycetes</taxon>
        <taxon>Gloeophyllales</taxon>
        <taxon>Gloeophyllaceae</taxon>
        <taxon>Heliocybe</taxon>
    </lineage>
</organism>
<dbReference type="Gene3D" id="6.10.140.2220">
    <property type="match status" value="1"/>
</dbReference>
<protein>
    <recommendedName>
        <fullName evidence="5">MYND-type domain-containing protein</fullName>
    </recommendedName>
</protein>
<dbReference type="Pfam" id="PF01753">
    <property type="entry name" value="zf-MYND"/>
    <property type="match status" value="1"/>
</dbReference>
<dbReference type="PANTHER" id="PTHR10237:SF14">
    <property type="entry name" value="MYND-TYPE DOMAIN-CONTAINING PROTEIN"/>
    <property type="match status" value="1"/>
</dbReference>
<dbReference type="InterPro" id="IPR027974">
    <property type="entry name" value="DUF4470"/>
</dbReference>
<evidence type="ECO:0000256" key="3">
    <source>
        <dbReference type="ARBA" id="ARBA00022833"/>
    </source>
</evidence>
<dbReference type="OrthoDB" id="432970at2759"/>
<proteinExistence type="predicted"/>
<keyword evidence="2 4" id="KW-0863">Zinc-finger</keyword>
<dbReference type="Proteomes" id="UP000305948">
    <property type="component" value="Unassembled WGS sequence"/>
</dbReference>
<evidence type="ECO:0000256" key="2">
    <source>
        <dbReference type="ARBA" id="ARBA00022771"/>
    </source>
</evidence>
<dbReference type="EMBL" id="ML213506">
    <property type="protein sequence ID" value="TFK53871.1"/>
    <property type="molecule type" value="Genomic_DNA"/>
</dbReference>
<accession>A0A5C3NJU4</accession>
<dbReference type="GO" id="GO:0000981">
    <property type="term" value="F:DNA-binding transcription factor activity, RNA polymerase II-specific"/>
    <property type="evidence" value="ECO:0007669"/>
    <property type="project" value="TreeGrafter"/>
</dbReference>
<evidence type="ECO:0000256" key="4">
    <source>
        <dbReference type="PROSITE-ProRule" id="PRU00134"/>
    </source>
</evidence>
<evidence type="ECO:0000259" key="5">
    <source>
        <dbReference type="PROSITE" id="PS50865"/>
    </source>
</evidence>
<keyword evidence="3" id="KW-0862">Zinc</keyword>
<dbReference type="PANTHER" id="PTHR10237">
    <property type="entry name" value="DEFORMED EPIDERMAL AUTOREGULATORY FACTOR 1 HOMOLOG SUPPRESSIN"/>
    <property type="match status" value="1"/>
</dbReference>
<dbReference type="InterPro" id="IPR024119">
    <property type="entry name" value="TF_DEAF-1"/>
</dbReference>
<gene>
    <name evidence="6" type="ORF">OE88DRAFT_1624769</name>
</gene>
<dbReference type="GO" id="GO:0008270">
    <property type="term" value="F:zinc ion binding"/>
    <property type="evidence" value="ECO:0007669"/>
    <property type="project" value="UniProtKB-KW"/>
</dbReference>